<dbReference type="Gene3D" id="2.60.40.10">
    <property type="entry name" value="Immunoglobulins"/>
    <property type="match status" value="1"/>
</dbReference>
<dbReference type="Proteomes" id="UP000310719">
    <property type="component" value="Chromosome"/>
</dbReference>
<evidence type="ECO:0000259" key="2">
    <source>
        <dbReference type="Pfam" id="PF19077"/>
    </source>
</evidence>
<feature type="compositionally biased region" description="Polar residues" evidence="1">
    <location>
        <begin position="7"/>
        <end position="24"/>
    </location>
</feature>
<evidence type="ECO:0000256" key="1">
    <source>
        <dbReference type="SAM" id="MobiDB-lite"/>
    </source>
</evidence>
<proteinExistence type="predicted"/>
<protein>
    <submittedName>
        <fullName evidence="3">Alpha-2-macroglobulin MG1 domain</fullName>
    </submittedName>
</protein>
<feature type="domain" description="Bacterial Ig-like" evidence="2">
    <location>
        <begin position="133"/>
        <end position="191"/>
    </location>
</feature>
<dbReference type="EMBL" id="LR590464">
    <property type="protein sequence ID" value="VTP75406.1"/>
    <property type="molecule type" value="Genomic_DNA"/>
</dbReference>
<evidence type="ECO:0000313" key="4">
    <source>
        <dbReference type="Proteomes" id="UP000310719"/>
    </source>
</evidence>
<dbReference type="Pfam" id="PF19077">
    <property type="entry name" value="Big_13"/>
    <property type="match status" value="2"/>
</dbReference>
<dbReference type="Gene3D" id="3.30.420.430">
    <property type="match status" value="1"/>
</dbReference>
<feature type="region of interest" description="Disordered" evidence="1">
    <location>
        <begin position="1"/>
        <end position="24"/>
    </location>
</feature>
<gene>
    <name evidence="3" type="ORF">NCTC13032_05620</name>
</gene>
<dbReference type="InterPro" id="IPR044016">
    <property type="entry name" value="Big_13"/>
</dbReference>
<dbReference type="InterPro" id="IPR013783">
    <property type="entry name" value="Ig-like_fold"/>
</dbReference>
<accession>A0A4U9IEA6</accession>
<dbReference type="NCBIfam" id="NF033510">
    <property type="entry name" value="Ca_tandemer"/>
    <property type="match status" value="2"/>
</dbReference>
<name>A0A4U9IEA6_9ENTR</name>
<feature type="domain" description="Bacterial Ig-like" evidence="2">
    <location>
        <begin position="13"/>
        <end position="92"/>
    </location>
</feature>
<evidence type="ECO:0000313" key="3">
    <source>
        <dbReference type="EMBL" id="VTP75406.1"/>
    </source>
</evidence>
<dbReference type="AlphaFoldDB" id="A0A4U9IEA6"/>
<sequence length="210" mass="21888">MVDDVGTQVSLTSGQLTNDARPTLNGTAEAGATVNVYDGDRLLGSVVADANNAWSFTPTTPLADGQHTLTVTATDAVGNVSLPTAGFNLNLDATARARLSSPRWWMTSARFRVRYSMAIRLTTTVRPSTAQPKAGATVRIYDGTTLVGEVTANAQGQWTLAQTTTTLTDGVHNFTATATDAAGNLSAASPVTSITGRYRSAGCAGRLHRA</sequence>
<reference evidence="3 4" key="1">
    <citation type="submission" date="2019-05" db="EMBL/GenBank/DDBJ databases">
        <authorList>
            <consortium name="Pathogen Informatics"/>
        </authorList>
    </citation>
    <scope>NUCLEOTIDE SEQUENCE [LARGE SCALE GENOMIC DNA]</scope>
    <source>
        <strain evidence="3 4">NCTC13032</strain>
    </source>
</reference>
<organism evidence="3 4">
    <name type="scientific">Leclercia adecarboxylata</name>
    <dbReference type="NCBI Taxonomy" id="83655"/>
    <lineage>
        <taxon>Bacteria</taxon>
        <taxon>Pseudomonadati</taxon>
        <taxon>Pseudomonadota</taxon>
        <taxon>Gammaproteobacteria</taxon>
        <taxon>Enterobacterales</taxon>
        <taxon>Enterobacteriaceae</taxon>
        <taxon>Leclercia</taxon>
    </lineage>
</organism>